<keyword evidence="2" id="KW-0805">Transcription regulation</keyword>
<dbReference type="PANTHER" id="PTHR46772:SF6">
    <property type="entry name" value="BHLH DOMAIN-CONTAINING PROTEIN"/>
    <property type="match status" value="1"/>
</dbReference>
<dbReference type="PANTHER" id="PTHR46772">
    <property type="entry name" value="BHLH DOMAIN-CONTAINING PROTEIN"/>
    <property type="match status" value="1"/>
</dbReference>
<evidence type="ECO:0000313" key="8">
    <source>
        <dbReference type="Proteomes" id="UP001341840"/>
    </source>
</evidence>
<evidence type="ECO:0000313" key="7">
    <source>
        <dbReference type="EMBL" id="MED6106447.1"/>
    </source>
</evidence>
<feature type="domain" description="BHLH" evidence="6">
    <location>
        <begin position="2"/>
        <end position="52"/>
    </location>
</feature>
<comment type="caution">
    <text evidence="7">The sequence shown here is derived from an EMBL/GenBank/DDBJ whole genome shotgun (WGS) entry which is preliminary data.</text>
</comment>
<evidence type="ECO:0000256" key="1">
    <source>
        <dbReference type="ARBA" id="ARBA00004123"/>
    </source>
</evidence>
<keyword evidence="3" id="KW-0804">Transcription</keyword>
<sequence length="167" mass="18412">MKAQSDCGGAERYRRLKMNRMFTQLQAIIPRPQSKATKEVIVTDTIRYIKELERKKQNLEQIKDLQLQAHASGTTFTLPCIANTDNCSVTVTVSANVAFFGIRTVARRGLITMILEVFSNHEAEILAANVSVNQGILTFAVTALLQVVGDGGGECAVEVIKREIMTL</sequence>
<dbReference type="PROSITE" id="PS50888">
    <property type="entry name" value="BHLH"/>
    <property type="match status" value="1"/>
</dbReference>
<dbReference type="EMBL" id="JASCZI010000010">
    <property type="protein sequence ID" value="MED6106447.1"/>
    <property type="molecule type" value="Genomic_DNA"/>
</dbReference>
<proteinExistence type="predicted"/>
<dbReference type="InterPro" id="IPR011598">
    <property type="entry name" value="bHLH_dom"/>
</dbReference>
<protein>
    <recommendedName>
        <fullName evidence="6">BHLH domain-containing protein</fullName>
    </recommendedName>
</protein>
<dbReference type="SUPFAM" id="SSF47459">
    <property type="entry name" value="HLH, helix-loop-helix DNA-binding domain"/>
    <property type="match status" value="1"/>
</dbReference>
<reference evidence="7 8" key="1">
    <citation type="journal article" date="2023" name="Plants (Basel)">
        <title>Bridging the Gap: Combining Genomics and Transcriptomics Approaches to Understand Stylosanthes scabra, an Orphan Legume from the Brazilian Caatinga.</title>
        <authorList>
            <person name="Ferreira-Neto J.R.C."/>
            <person name="da Silva M.D."/>
            <person name="Binneck E."/>
            <person name="de Melo N.F."/>
            <person name="da Silva R.H."/>
            <person name="de Melo A.L.T.M."/>
            <person name="Pandolfi V."/>
            <person name="Bustamante F.O."/>
            <person name="Brasileiro-Vidal A.C."/>
            <person name="Benko-Iseppon A.M."/>
        </authorList>
    </citation>
    <scope>NUCLEOTIDE SEQUENCE [LARGE SCALE GENOMIC DNA]</scope>
    <source>
        <tissue evidence="7">Leaves</tissue>
    </source>
</reference>
<keyword evidence="4" id="KW-0539">Nucleus</keyword>
<accession>A0ABU6Q3Q1</accession>
<keyword evidence="8" id="KW-1185">Reference proteome</keyword>
<gene>
    <name evidence="7" type="ORF">PIB30_005083</name>
</gene>
<feature type="coiled-coil region" evidence="5">
    <location>
        <begin position="42"/>
        <end position="69"/>
    </location>
</feature>
<comment type="subcellular location">
    <subcellularLocation>
        <location evidence="1">Nucleus</location>
    </subcellularLocation>
</comment>
<organism evidence="7 8">
    <name type="scientific">Stylosanthes scabra</name>
    <dbReference type="NCBI Taxonomy" id="79078"/>
    <lineage>
        <taxon>Eukaryota</taxon>
        <taxon>Viridiplantae</taxon>
        <taxon>Streptophyta</taxon>
        <taxon>Embryophyta</taxon>
        <taxon>Tracheophyta</taxon>
        <taxon>Spermatophyta</taxon>
        <taxon>Magnoliopsida</taxon>
        <taxon>eudicotyledons</taxon>
        <taxon>Gunneridae</taxon>
        <taxon>Pentapetalae</taxon>
        <taxon>rosids</taxon>
        <taxon>fabids</taxon>
        <taxon>Fabales</taxon>
        <taxon>Fabaceae</taxon>
        <taxon>Papilionoideae</taxon>
        <taxon>50 kb inversion clade</taxon>
        <taxon>dalbergioids sensu lato</taxon>
        <taxon>Dalbergieae</taxon>
        <taxon>Pterocarpus clade</taxon>
        <taxon>Stylosanthes</taxon>
    </lineage>
</organism>
<dbReference type="InterPro" id="IPR036638">
    <property type="entry name" value="HLH_DNA-bd_sf"/>
</dbReference>
<dbReference type="InterPro" id="IPR044278">
    <property type="entry name" value="BHLH95-like"/>
</dbReference>
<dbReference type="Proteomes" id="UP001341840">
    <property type="component" value="Unassembled WGS sequence"/>
</dbReference>
<name>A0ABU6Q3Q1_9FABA</name>
<evidence type="ECO:0000256" key="4">
    <source>
        <dbReference type="ARBA" id="ARBA00023242"/>
    </source>
</evidence>
<evidence type="ECO:0000259" key="6">
    <source>
        <dbReference type="PROSITE" id="PS50888"/>
    </source>
</evidence>
<dbReference type="Pfam" id="PF00010">
    <property type="entry name" value="HLH"/>
    <property type="match status" value="1"/>
</dbReference>
<dbReference type="SMART" id="SM00353">
    <property type="entry name" value="HLH"/>
    <property type="match status" value="1"/>
</dbReference>
<evidence type="ECO:0000256" key="3">
    <source>
        <dbReference type="ARBA" id="ARBA00023163"/>
    </source>
</evidence>
<keyword evidence="5" id="KW-0175">Coiled coil</keyword>
<evidence type="ECO:0000256" key="5">
    <source>
        <dbReference type="SAM" id="Coils"/>
    </source>
</evidence>
<evidence type="ECO:0000256" key="2">
    <source>
        <dbReference type="ARBA" id="ARBA00023015"/>
    </source>
</evidence>
<dbReference type="Gene3D" id="4.10.280.10">
    <property type="entry name" value="Helix-loop-helix DNA-binding domain"/>
    <property type="match status" value="1"/>
</dbReference>